<feature type="transmembrane region" description="Helical" evidence="1">
    <location>
        <begin position="12"/>
        <end position="33"/>
    </location>
</feature>
<evidence type="ECO:0000256" key="1">
    <source>
        <dbReference type="SAM" id="Phobius"/>
    </source>
</evidence>
<keyword evidence="1" id="KW-1133">Transmembrane helix</keyword>
<keyword evidence="3" id="KW-1185">Reference proteome</keyword>
<protein>
    <submittedName>
        <fullName evidence="2">Uncharacterized protein</fullName>
    </submittedName>
</protein>
<dbReference type="RefSeq" id="WP_041496108.1">
    <property type="nucleotide sequence ID" value="NZ_AP014548.1"/>
</dbReference>
<name>W8VQ82_9FLAO</name>
<keyword evidence="1" id="KW-0472">Membrane</keyword>
<reference evidence="2 3" key="1">
    <citation type="journal article" date="2014" name="Proc. Natl. Acad. Sci. U.S.A.">
        <title>Functional characterization of flavobacteria rhodopsins reveals a unique class of light-driven chloride pump in bacteria.</title>
        <authorList>
            <person name="Yoshizawa S."/>
            <person name="Kumagai Y."/>
            <person name="Kim H."/>
            <person name="Ogura Y."/>
            <person name="Hayashi T."/>
            <person name="Iwasaki W."/>
            <person name="DeLong E.F."/>
            <person name="Kogure K."/>
        </authorList>
    </citation>
    <scope>NUCLEOTIDE SEQUENCE [LARGE SCALE GENOMIC DNA]</scope>
    <source>
        <strain evidence="2 3">S1-08</strain>
    </source>
</reference>
<gene>
    <name evidence="2" type="ORF">NMS_1500</name>
</gene>
<sequence>MKQTKIRELSSKVHLLLLVFVLLNFIAKTMIGVGLNYELTYFIVLLVYISGTFLFFWSIKPMNKVIIYYSYYIITPVLTLCFWLFGGVFFGLLTSITLYPIYPNEIKAENEKNVIYSKYQGFMGACCCYEVTEKKYWFLEEKKTEINLEQEIDFTNVSVTSTKKIIQLKFPLSKYDEATKRFIKSDSIIEIQTK</sequence>
<dbReference type="KEGG" id="nmf:NMS_1500"/>
<feature type="transmembrane region" description="Helical" evidence="1">
    <location>
        <begin position="71"/>
        <end position="102"/>
    </location>
</feature>
<evidence type="ECO:0000313" key="3">
    <source>
        <dbReference type="Proteomes" id="UP000031760"/>
    </source>
</evidence>
<accession>W8VQ82</accession>
<evidence type="ECO:0000313" key="2">
    <source>
        <dbReference type="EMBL" id="BAO55509.1"/>
    </source>
</evidence>
<proteinExistence type="predicted"/>
<feature type="transmembrane region" description="Helical" evidence="1">
    <location>
        <begin position="39"/>
        <end position="59"/>
    </location>
</feature>
<dbReference type="EMBL" id="AP014548">
    <property type="protein sequence ID" value="BAO55509.1"/>
    <property type="molecule type" value="Genomic_DNA"/>
</dbReference>
<keyword evidence="1" id="KW-0812">Transmembrane</keyword>
<dbReference type="AlphaFoldDB" id="W8VQ82"/>
<dbReference type="OrthoDB" id="1368493at2"/>
<dbReference type="STRING" id="1454201.NMS_1500"/>
<dbReference type="HOGENOM" id="CLU_122774_0_0_10"/>
<organism evidence="2 3">
    <name type="scientific">Nonlabens marinus S1-08</name>
    <dbReference type="NCBI Taxonomy" id="1454201"/>
    <lineage>
        <taxon>Bacteria</taxon>
        <taxon>Pseudomonadati</taxon>
        <taxon>Bacteroidota</taxon>
        <taxon>Flavobacteriia</taxon>
        <taxon>Flavobacteriales</taxon>
        <taxon>Flavobacteriaceae</taxon>
        <taxon>Nonlabens</taxon>
    </lineage>
</organism>
<dbReference type="Proteomes" id="UP000031760">
    <property type="component" value="Chromosome"/>
</dbReference>